<reference evidence="3" key="1">
    <citation type="journal article" date="2019" name="Int. J. Syst. Evol. Microbiol.">
        <title>The Global Catalogue of Microorganisms (GCM) 10K type strain sequencing project: providing services to taxonomists for standard genome sequencing and annotation.</title>
        <authorList>
            <consortium name="The Broad Institute Genomics Platform"/>
            <consortium name="The Broad Institute Genome Sequencing Center for Infectious Disease"/>
            <person name="Wu L."/>
            <person name="Ma J."/>
        </authorList>
    </citation>
    <scope>NUCLEOTIDE SEQUENCE [LARGE SCALE GENOMIC DNA]</scope>
    <source>
        <strain evidence="3">KCTC 52274</strain>
    </source>
</reference>
<proteinExistence type="predicted"/>
<dbReference type="Proteomes" id="UP001597319">
    <property type="component" value="Unassembled WGS sequence"/>
</dbReference>
<evidence type="ECO:0000313" key="2">
    <source>
        <dbReference type="EMBL" id="MFD2562394.1"/>
    </source>
</evidence>
<evidence type="ECO:0000313" key="3">
    <source>
        <dbReference type="Proteomes" id="UP001597319"/>
    </source>
</evidence>
<dbReference type="PANTHER" id="PTHR36919:SF2">
    <property type="entry name" value="BLL6627 PROTEIN"/>
    <property type="match status" value="1"/>
</dbReference>
<feature type="domain" description="DUF2147" evidence="1">
    <location>
        <begin position="24"/>
        <end position="131"/>
    </location>
</feature>
<dbReference type="Pfam" id="PF09917">
    <property type="entry name" value="DUF2147"/>
    <property type="match status" value="1"/>
</dbReference>
<comment type="caution">
    <text evidence="2">The sequence shown here is derived from an EMBL/GenBank/DDBJ whole genome shotgun (WGS) entry which is preliminary data.</text>
</comment>
<sequence>MRFIFIVFISYLYLSSITPETYIGQWQIQGGSIIEIYKNENQFFGKIKKRAEKPISNLNGLDNKNPNPALRTRQLLGIDILNDLIFEDGELAGGTIYNADSGKTYTVKVWIDSDNTDLCYIRAYKGILFKTFEATRVKN</sequence>
<dbReference type="Gene3D" id="2.40.128.520">
    <property type="match status" value="1"/>
</dbReference>
<dbReference type="EMBL" id="JBHULE010000008">
    <property type="protein sequence ID" value="MFD2562394.1"/>
    <property type="molecule type" value="Genomic_DNA"/>
</dbReference>
<keyword evidence="3" id="KW-1185">Reference proteome</keyword>
<evidence type="ECO:0000259" key="1">
    <source>
        <dbReference type="Pfam" id="PF09917"/>
    </source>
</evidence>
<organism evidence="2 3">
    <name type="scientific">Aquimarina rubra</name>
    <dbReference type="NCBI Taxonomy" id="1920033"/>
    <lineage>
        <taxon>Bacteria</taxon>
        <taxon>Pseudomonadati</taxon>
        <taxon>Bacteroidota</taxon>
        <taxon>Flavobacteriia</taxon>
        <taxon>Flavobacteriales</taxon>
        <taxon>Flavobacteriaceae</taxon>
        <taxon>Aquimarina</taxon>
    </lineage>
</organism>
<dbReference type="PANTHER" id="PTHR36919">
    <property type="entry name" value="BLR1215 PROTEIN"/>
    <property type="match status" value="1"/>
</dbReference>
<dbReference type="RefSeq" id="WP_378290948.1">
    <property type="nucleotide sequence ID" value="NZ_JBHULE010000008.1"/>
</dbReference>
<accession>A0ABW5LEZ3</accession>
<gene>
    <name evidence="2" type="ORF">ACFSR1_06895</name>
</gene>
<dbReference type="InterPro" id="IPR019223">
    <property type="entry name" value="DUF2147"/>
</dbReference>
<protein>
    <submittedName>
        <fullName evidence="2">DUF2147 domain-containing protein</fullName>
    </submittedName>
</protein>
<name>A0ABW5LEZ3_9FLAO</name>